<dbReference type="EMBL" id="BK016041">
    <property type="protein sequence ID" value="DAF90966.1"/>
    <property type="molecule type" value="Genomic_DNA"/>
</dbReference>
<protein>
    <submittedName>
        <fullName evidence="1">Uncharacterized protein</fullName>
    </submittedName>
</protein>
<sequence>MDRLAELYDMAEPPMFETIAKGKHSGYEFFILWFSSHPNAYIKIPKDHPYYKKDYTSIDDKCLVHGGFSFSGAYLDKRHGLPDGWYLGWDYAHSIDFVNLPNRRLNGFRWTVKSVERDCKEIIDSIIKEAEWVTPAMSCH</sequence>
<evidence type="ECO:0000313" key="1">
    <source>
        <dbReference type="EMBL" id="DAF90966.1"/>
    </source>
</evidence>
<accession>A0A8S5U9A6</accession>
<proteinExistence type="predicted"/>
<organism evidence="1">
    <name type="scientific">Herelleviridae sp. cti3G1</name>
    <dbReference type="NCBI Taxonomy" id="2825831"/>
    <lineage>
        <taxon>Viruses</taxon>
        <taxon>Duplodnaviria</taxon>
        <taxon>Heunggongvirae</taxon>
        <taxon>Uroviricota</taxon>
        <taxon>Caudoviricetes</taxon>
        <taxon>Herelleviridae</taxon>
    </lineage>
</organism>
<reference evidence="1" key="1">
    <citation type="journal article" date="2021" name="Proc. Natl. Acad. Sci. U.S.A.">
        <title>A Catalog of Tens of Thousands of Viruses from Human Metagenomes Reveals Hidden Associations with Chronic Diseases.</title>
        <authorList>
            <person name="Tisza M.J."/>
            <person name="Buck C.B."/>
        </authorList>
    </citation>
    <scope>NUCLEOTIDE SEQUENCE</scope>
    <source>
        <strain evidence="1">Cti3G1</strain>
    </source>
</reference>
<name>A0A8S5U9A6_9CAUD</name>